<proteinExistence type="predicted"/>
<name>A0A8S1GZ29_9PELO</name>
<feature type="compositionally biased region" description="Polar residues" evidence="1">
    <location>
        <begin position="1"/>
        <end position="10"/>
    </location>
</feature>
<evidence type="ECO:0000313" key="2">
    <source>
        <dbReference type="EMBL" id="CAD6188184.1"/>
    </source>
</evidence>
<sequence>MSETALQTVRGSGKRQRGGALSSGEPAVLLVPWSRVNLRRSGINISFHLYNYYCESEPRLPFFCQQSPFLQNSNGLTRRAARIPEPAADDG</sequence>
<gene>
    <name evidence="2" type="ORF">CAUJ_LOCUS4103</name>
</gene>
<accession>A0A8S1GZ29</accession>
<protein>
    <submittedName>
        <fullName evidence="2">Uncharacterized protein</fullName>
    </submittedName>
</protein>
<comment type="caution">
    <text evidence="2">The sequence shown here is derived from an EMBL/GenBank/DDBJ whole genome shotgun (WGS) entry which is preliminary data.</text>
</comment>
<dbReference type="AlphaFoldDB" id="A0A8S1GZ29"/>
<dbReference type="EMBL" id="CAJGYM010000008">
    <property type="protein sequence ID" value="CAD6188184.1"/>
    <property type="molecule type" value="Genomic_DNA"/>
</dbReference>
<reference evidence="2" key="1">
    <citation type="submission" date="2020-10" db="EMBL/GenBank/DDBJ databases">
        <authorList>
            <person name="Kikuchi T."/>
        </authorList>
    </citation>
    <scope>NUCLEOTIDE SEQUENCE</scope>
    <source>
        <strain evidence="2">NKZ352</strain>
    </source>
</reference>
<evidence type="ECO:0000313" key="3">
    <source>
        <dbReference type="Proteomes" id="UP000835052"/>
    </source>
</evidence>
<organism evidence="2 3">
    <name type="scientific">Caenorhabditis auriculariae</name>
    <dbReference type="NCBI Taxonomy" id="2777116"/>
    <lineage>
        <taxon>Eukaryota</taxon>
        <taxon>Metazoa</taxon>
        <taxon>Ecdysozoa</taxon>
        <taxon>Nematoda</taxon>
        <taxon>Chromadorea</taxon>
        <taxon>Rhabditida</taxon>
        <taxon>Rhabditina</taxon>
        <taxon>Rhabditomorpha</taxon>
        <taxon>Rhabditoidea</taxon>
        <taxon>Rhabditidae</taxon>
        <taxon>Peloderinae</taxon>
        <taxon>Caenorhabditis</taxon>
    </lineage>
</organism>
<evidence type="ECO:0000256" key="1">
    <source>
        <dbReference type="SAM" id="MobiDB-lite"/>
    </source>
</evidence>
<feature type="region of interest" description="Disordered" evidence="1">
    <location>
        <begin position="1"/>
        <end position="23"/>
    </location>
</feature>
<dbReference type="Proteomes" id="UP000835052">
    <property type="component" value="Unassembled WGS sequence"/>
</dbReference>
<keyword evidence="3" id="KW-1185">Reference proteome</keyword>